<feature type="compositionally biased region" description="Basic residues" evidence="1">
    <location>
        <begin position="237"/>
        <end position="249"/>
    </location>
</feature>
<reference evidence="2 3" key="1">
    <citation type="submission" date="2018-08" db="EMBL/GenBank/DDBJ databases">
        <title>Recombination of ecologically and evolutionarily significant loci maintains genetic cohesion in the Pseudomonas syringae species complex.</title>
        <authorList>
            <person name="Dillon M."/>
            <person name="Thakur S."/>
            <person name="Almeida R.N.D."/>
            <person name="Weir B.S."/>
            <person name="Guttman D.S."/>
        </authorList>
    </citation>
    <scope>NUCLEOTIDE SEQUENCE [LARGE SCALE GENOMIC DNA]</scope>
    <source>
        <strain evidence="2 3">ICMP 2821</strain>
    </source>
</reference>
<proteinExistence type="predicted"/>
<evidence type="ECO:0000256" key="1">
    <source>
        <dbReference type="SAM" id="MobiDB-lite"/>
    </source>
</evidence>
<comment type="caution">
    <text evidence="2">The sequence shown here is derived from an EMBL/GenBank/DDBJ whole genome shotgun (WGS) entry which is preliminary data.</text>
</comment>
<sequence length="306" mass="32510">MRNVDRHGRLVALGSCLRRGLGVVGINLIASGRDLQIVRPDARIDLHRAGNQVGVIGVAGIKAFALNSDRAAVHGVTGDGAVFQLRLAGAQGCAVGVDEAATVTGNAGRVGDHHLGALPRDFDIALKLAGIAGVDFVENDPRVAFGHRRVALDPATQLRLAVGAAVVEDHATLVDIELVVGVARNPGGARCLNIHLWRAVGALDHRRTLTRRSRRIGHDASCPCWHDAQGHQPDRGHQRKAQRPQRRGATRCDGGATGAGARRLDLAGDVLRHHHQKTACLVENDSVQVLVHSNSICGVSPRNQRL</sequence>
<evidence type="ECO:0000313" key="3">
    <source>
        <dbReference type="Proteomes" id="UP000281372"/>
    </source>
</evidence>
<organism evidence="2 3">
    <name type="scientific">Pseudomonas cannabina</name>
    <dbReference type="NCBI Taxonomy" id="86840"/>
    <lineage>
        <taxon>Bacteria</taxon>
        <taxon>Pseudomonadati</taxon>
        <taxon>Pseudomonadota</taxon>
        <taxon>Gammaproteobacteria</taxon>
        <taxon>Pseudomonadales</taxon>
        <taxon>Pseudomonadaceae</taxon>
        <taxon>Pseudomonas</taxon>
    </lineage>
</organism>
<accession>A0A3M3K2T5</accession>
<feature type="region of interest" description="Disordered" evidence="1">
    <location>
        <begin position="227"/>
        <end position="256"/>
    </location>
</feature>
<evidence type="ECO:0000313" key="2">
    <source>
        <dbReference type="EMBL" id="RMN16685.1"/>
    </source>
</evidence>
<protein>
    <submittedName>
        <fullName evidence="2">Uncharacterized protein</fullName>
    </submittedName>
</protein>
<dbReference type="Proteomes" id="UP000281372">
    <property type="component" value="Unassembled WGS sequence"/>
</dbReference>
<gene>
    <name evidence="2" type="ORF">ALQ64_05761</name>
</gene>
<dbReference type="EMBL" id="RBOW01001045">
    <property type="protein sequence ID" value="RMN16685.1"/>
    <property type="molecule type" value="Genomic_DNA"/>
</dbReference>
<dbReference type="AlphaFoldDB" id="A0A3M3K2T5"/>
<name>A0A3M3K2T5_PSECA</name>